<organism evidence="2 3">
    <name type="scientific">Deinococcus multiflagellatus</name>
    <dbReference type="NCBI Taxonomy" id="1656887"/>
    <lineage>
        <taxon>Bacteria</taxon>
        <taxon>Thermotogati</taxon>
        <taxon>Deinococcota</taxon>
        <taxon>Deinococci</taxon>
        <taxon>Deinococcales</taxon>
        <taxon>Deinococcaceae</taxon>
        <taxon>Deinococcus</taxon>
    </lineage>
</organism>
<sequence>MTGRSRCERRGQAHAEEARCPRGEEGGRRPRKSASGGQETRRETSRPRTSQTPTPGRAARAPKRRAGRGPSPSDLLGVLVLLGTVGLAACGWMRQQGGTEGAASPPRRSPAARW</sequence>
<name>A0ABW1ZLA8_9DEIO</name>
<dbReference type="EMBL" id="JBHSWB010000001">
    <property type="protein sequence ID" value="MFC6661062.1"/>
    <property type="molecule type" value="Genomic_DNA"/>
</dbReference>
<evidence type="ECO:0000313" key="2">
    <source>
        <dbReference type="EMBL" id="MFC6661062.1"/>
    </source>
</evidence>
<feature type="compositionally biased region" description="Basic and acidic residues" evidence="1">
    <location>
        <begin position="1"/>
        <end position="28"/>
    </location>
</feature>
<reference evidence="3" key="1">
    <citation type="journal article" date="2019" name="Int. J. Syst. Evol. Microbiol.">
        <title>The Global Catalogue of Microorganisms (GCM) 10K type strain sequencing project: providing services to taxonomists for standard genome sequencing and annotation.</title>
        <authorList>
            <consortium name="The Broad Institute Genomics Platform"/>
            <consortium name="The Broad Institute Genome Sequencing Center for Infectious Disease"/>
            <person name="Wu L."/>
            <person name="Ma J."/>
        </authorList>
    </citation>
    <scope>NUCLEOTIDE SEQUENCE [LARGE SCALE GENOMIC DNA]</scope>
    <source>
        <strain evidence="3">CCUG 63830</strain>
    </source>
</reference>
<evidence type="ECO:0000256" key="1">
    <source>
        <dbReference type="SAM" id="MobiDB-lite"/>
    </source>
</evidence>
<feature type="compositionally biased region" description="Low complexity" evidence="1">
    <location>
        <begin position="47"/>
        <end position="59"/>
    </location>
</feature>
<evidence type="ECO:0000313" key="3">
    <source>
        <dbReference type="Proteomes" id="UP001596317"/>
    </source>
</evidence>
<accession>A0ABW1ZLA8</accession>
<gene>
    <name evidence="2" type="ORF">ACFP90_12465</name>
</gene>
<comment type="caution">
    <text evidence="2">The sequence shown here is derived from an EMBL/GenBank/DDBJ whole genome shotgun (WGS) entry which is preliminary data.</text>
</comment>
<dbReference type="Proteomes" id="UP001596317">
    <property type="component" value="Unassembled WGS sequence"/>
</dbReference>
<keyword evidence="3" id="KW-1185">Reference proteome</keyword>
<protein>
    <submittedName>
        <fullName evidence="2">Uncharacterized protein</fullName>
    </submittedName>
</protein>
<feature type="region of interest" description="Disordered" evidence="1">
    <location>
        <begin position="1"/>
        <end position="75"/>
    </location>
</feature>
<proteinExistence type="predicted"/>
<dbReference type="RefSeq" id="WP_380056395.1">
    <property type="nucleotide sequence ID" value="NZ_JBHSWB010000001.1"/>
</dbReference>